<gene>
    <name evidence="2" type="ORF">E2C01_040366</name>
</gene>
<dbReference type="Proteomes" id="UP000324222">
    <property type="component" value="Unassembled WGS sequence"/>
</dbReference>
<reference evidence="2 3" key="1">
    <citation type="submission" date="2019-05" db="EMBL/GenBank/DDBJ databases">
        <title>Another draft genome of Portunus trituberculatus and its Hox gene families provides insights of decapod evolution.</title>
        <authorList>
            <person name="Jeong J.-H."/>
            <person name="Song I."/>
            <person name="Kim S."/>
            <person name="Choi T."/>
            <person name="Kim D."/>
            <person name="Ryu S."/>
            <person name="Kim W."/>
        </authorList>
    </citation>
    <scope>NUCLEOTIDE SEQUENCE [LARGE SCALE GENOMIC DNA]</scope>
    <source>
        <tissue evidence="2">Muscle</tissue>
    </source>
</reference>
<dbReference type="AlphaFoldDB" id="A0A5B7FJI6"/>
<proteinExistence type="predicted"/>
<evidence type="ECO:0000313" key="2">
    <source>
        <dbReference type="EMBL" id="MPC46642.1"/>
    </source>
</evidence>
<name>A0A5B7FJI6_PORTR</name>
<feature type="region of interest" description="Disordered" evidence="1">
    <location>
        <begin position="44"/>
        <end position="75"/>
    </location>
</feature>
<comment type="caution">
    <text evidence="2">The sequence shown here is derived from an EMBL/GenBank/DDBJ whole genome shotgun (WGS) entry which is preliminary data.</text>
</comment>
<dbReference type="EMBL" id="VSRR010007308">
    <property type="protein sequence ID" value="MPC46642.1"/>
    <property type="molecule type" value="Genomic_DNA"/>
</dbReference>
<sequence>MGPIKSEKSLEVLPSLPYPDPALAAMVLTRYPAVVLASGTSRPFLAAGDKFPHQRPPSRPVPRVSPRPPPPRRLSAGRIGHLSLTLLRCSNNHAGHTLTLRRRGLNHASPRPTAPRQLPTRHDTRALGHRHTCRAVSISLTIAT</sequence>
<keyword evidence="3" id="KW-1185">Reference proteome</keyword>
<accession>A0A5B7FJI6</accession>
<evidence type="ECO:0000256" key="1">
    <source>
        <dbReference type="SAM" id="MobiDB-lite"/>
    </source>
</evidence>
<evidence type="ECO:0000313" key="3">
    <source>
        <dbReference type="Proteomes" id="UP000324222"/>
    </source>
</evidence>
<protein>
    <submittedName>
        <fullName evidence="2">Uncharacterized protein</fullName>
    </submittedName>
</protein>
<feature type="compositionally biased region" description="Pro residues" evidence="1">
    <location>
        <begin position="54"/>
        <end position="72"/>
    </location>
</feature>
<organism evidence="2 3">
    <name type="scientific">Portunus trituberculatus</name>
    <name type="common">Swimming crab</name>
    <name type="synonym">Neptunus trituberculatus</name>
    <dbReference type="NCBI Taxonomy" id="210409"/>
    <lineage>
        <taxon>Eukaryota</taxon>
        <taxon>Metazoa</taxon>
        <taxon>Ecdysozoa</taxon>
        <taxon>Arthropoda</taxon>
        <taxon>Crustacea</taxon>
        <taxon>Multicrustacea</taxon>
        <taxon>Malacostraca</taxon>
        <taxon>Eumalacostraca</taxon>
        <taxon>Eucarida</taxon>
        <taxon>Decapoda</taxon>
        <taxon>Pleocyemata</taxon>
        <taxon>Brachyura</taxon>
        <taxon>Eubrachyura</taxon>
        <taxon>Portunoidea</taxon>
        <taxon>Portunidae</taxon>
        <taxon>Portuninae</taxon>
        <taxon>Portunus</taxon>
    </lineage>
</organism>